<evidence type="ECO:0000256" key="5">
    <source>
        <dbReference type="ARBA" id="ARBA00023136"/>
    </source>
</evidence>
<comment type="subcellular location">
    <subcellularLocation>
        <location evidence="1">Cell membrane</location>
        <topology evidence="1">Multi-pass membrane protein</topology>
    </subcellularLocation>
</comment>
<keyword evidence="2" id="KW-1003">Cell membrane</keyword>
<protein>
    <submittedName>
        <fullName evidence="9">Competence protein ComEC</fullName>
    </submittedName>
</protein>
<feature type="transmembrane region" description="Helical" evidence="6">
    <location>
        <begin position="311"/>
        <end position="336"/>
    </location>
</feature>
<evidence type="ECO:0000256" key="7">
    <source>
        <dbReference type="SAM" id="SignalP"/>
    </source>
</evidence>
<dbReference type="GO" id="GO:0005886">
    <property type="term" value="C:plasma membrane"/>
    <property type="evidence" value="ECO:0007669"/>
    <property type="project" value="UniProtKB-SubCell"/>
</dbReference>
<evidence type="ECO:0000313" key="10">
    <source>
        <dbReference type="Proteomes" id="UP000294558"/>
    </source>
</evidence>
<evidence type="ECO:0000256" key="2">
    <source>
        <dbReference type="ARBA" id="ARBA00022475"/>
    </source>
</evidence>
<evidence type="ECO:0000256" key="4">
    <source>
        <dbReference type="ARBA" id="ARBA00022989"/>
    </source>
</evidence>
<organism evidence="9 10">
    <name type="scientific">Ilumatobacter fluminis</name>
    <dbReference type="NCBI Taxonomy" id="467091"/>
    <lineage>
        <taxon>Bacteria</taxon>
        <taxon>Bacillati</taxon>
        <taxon>Actinomycetota</taxon>
        <taxon>Acidimicrobiia</taxon>
        <taxon>Acidimicrobiales</taxon>
        <taxon>Ilumatobacteraceae</taxon>
        <taxon>Ilumatobacter</taxon>
    </lineage>
</organism>
<evidence type="ECO:0000256" key="1">
    <source>
        <dbReference type="ARBA" id="ARBA00004651"/>
    </source>
</evidence>
<evidence type="ECO:0000256" key="6">
    <source>
        <dbReference type="SAM" id="Phobius"/>
    </source>
</evidence>
<keyword evidence="7" id="KW-0732">Signal</keyword>
<feature type="transmembrane region" description="Helical" evidence="6">
    <location>
        <begin position="263"/>
        <end position="280"/>
    </location>
</feature>
<evidence type="ECO:0000259" key="8">
    <source>
        <dbReference type="Pfam" id="PF03772"/>
    </source>
</evidence>
<feature type="signal peptide" evidence="7">
    <location>
        <begin position="1"/>
        <end position="19"/>
    </location>
</feature>
<feature type="transmembrane region" description="Helical" evidence="6">
    <location>
        <begin position="453"/>
        <end position="471"/>
    </location>
</feature>
<feature type="chain" id="PRO_5039028583" evidence="7">
    <location>
        <begin position="20"/>
        <end position="484"/>
    </location>
</feature>
<dbReference type="InterPro" id="IPR004477">
    <property type="entry name" value="ComEC_N"/>
</dbReference>
<feature type="transmembrane region" description="Helical" evidence="6">
    <location>
        <begin position="356"/>
        <end position="381"/>
    </location>
</feature>
<dbReference type="NCBIfam" id="TIGR00360">
    <property type="entry name" value="ComEC_N-term"/>
    <property type="match status" value="1"/>
</dbReference>
<name>A0A4R7HXW0_9ACTN</name>
<dbReference type="PANTHER" id="PTHR30619:SF7">
    <property type="entry name" value="BETA-LACTAMASE DOMAIN PROTEIN"/>
    <property type="match status" value="1"/>
</dbReference>
<evidence type="ECO:0000313" key="9">
    <source>
        <dbReference type="EMBL" id="TDT16047.1"/>
    </source>
</evidence>
<sequence length="484" mass="51228">MVGLAVVVALAVRTGPSAATWAAAIAAVIACLPPRWSPEPADEPGGSAAEDLRSPRLDPWVIARSVVIVTCCVVLGGWRTADAWSGLRPDVVGPFDGWALVIDDPQPYAGSTRVIVELDGERFESWHRGRAARLRAGSWRAGEWVRVVGERNELDAERSERVAWQHVVGDFELDWASDVLTGRPIDRASNRVRAAIERGGATLPGDDGALFRGLVVGDDRDQPPEMIGRFRASGLSHLTAVSGQNVSFVLAAAGPLLVRLRPWWRWFVTLGLIAWFVSLTRFEPSIVRAGVMAGLSATGFVLGRERTPLRLVGWAVIGLLLADPLIGWSVGFWLSVGATAGVVTVGPWLGERLGSLGPLAMPVGVTLGAQVGVVVPLVWVFGSLPLVSVPANLLAVPVAGFVMLYGLPAGLFAGAVAESAPWLASAVMLPCRFGVRWVDTVAVVAARLEPGGAVSWCGWAVLVVAIGLIAARNRGRHGSPSADR</sequence>
<keyword evidence="4 6" id="KW-1133">Transmembrane helix</keyword>
<dbReference type="Proteomes" id="UP000294558">
    <property type="component" value="Unassembled WGS sequence"/>
</dbReference>
<dbReference type="Pfam" id="PF03772">
    <property type="entry name" value="Competence"/>
    <property type="match status" value="1"/>
</dbReference>
<dbReference type="PANTHER" id="PTHR30619">
    <property type="entry name" value="DNA INTERNALIZATION/COMPETENCE PROTEIN COMEC/REC2"/>
    <property type="match status" value="1"/>
</dbReference>
<reference evidence="9 10" key="1">
    <citation type="submission" date="2019-03" db="EMBL/GenBank/DDBJ databases">
        <title>Sequencing the genomes of 1000 actinobacteria strains.</title>
        <authorList>
            <person name="Klenk H.-P."/>
        </authorList>
    </citation>
    <scope>NUCLEOTIDE SEQUENCE [LARGE SCALE GENOMIC DNA]</scope>
    <source>
        <strain evidence="9 10">DSM 18936</strain>
    </source>
</reference>
<dbReference type="InterPro" id="IPR052159">
    <property type="entry name" value="Competence_DNA_uptake"/>
</dbReference>
<comment type="caution">
    <text evidence="9">The sequence shown here is derived from an EMBL/GenBank/DDBJ whole genome shotgun (WGS) entry which is preliminary data.</text>
</comment>
<proteinExistence type="predicted"/>
<keyword evidence="5 6" id="KW-0472">Membrane</keyword>
<gene>
    <name evidence="9" type="ORF">BDK89_1629</name>
</gene>
<feature type="transmembrane region" description="Helical" evidence="6">
    <location>
        <begin position="393"/>
        <end position="417"/>
    </location>
</feature>
<keyword evidence="3 6" id="KW-0812">Transmembrane</keyword>
<dbReference type="EMBL" id="SOAU01000001">
    <property type="protein sequence ID" value="TDT16047.1"/>
    <property type="molecule type" value="Genomic_DNA"/>
</dbReference>
<evidence type="ECO:0000256" key="3">
    <source>
        <dbReference type="ARBA" id="ARBA00022692"/>
    </source>
</evidence>
<dbReference type="AlphaFoldDB" id="A0A4R7HXW0"/>
<feature type="domain" description="ComEC/Rec2-related protein" evidence="8">
    <location>
        <begin position="214"/>
        <end position="469"/>
    </location>
</feature>
<accession>A0A4R7HXW0</accession>
<keyword evidence="10" id="KW-1185">Reference proteome</keyword>